<gene>
    <name evidence="1" type="ORF">C2845_PM05G04490</name>
</gene>
<comment type="caution">
    <text evidence="1">The sequence shown here is derived from an EMBL/GenBank/DDBJ whole genome shotgun (WGS) entry which is preliminary data.</text>
</comment>
<accession>A0A3L6SSU2</accession>
<dbReference type="AlphaFoldDB" id="A0A3L6SSU2"/>
<reference evidence="2" key="1">
    <citation type="journal article" date="2019" name="Nat. Commun.">
        <title>The genome of broomcorn millet.</title>
        <authorList>
            <person name="Zou C."/>
            <person name="Miki D."/>
            <person name="Li D."/>
            <person name="Tang Q."/>
            <person name="Xiao L."/>
            <person name="Rajput S."/>
            <person name="Deng P."/>
            <person name="Jia W."/>
            <person name="Huang R."/>
            <person name="Zhang M."/>
            <person name="Sun Y."/>
            <person name="Hu J."/>
            <person name="Fu X."/>
            <person name="Schnable P.S."/>
            <person name="Li F."/>
            <person name="Zhang H."/>
            <person name="Feng B."/>
            <person name="Zhu X."/>
            <person name="Liu R."/>
            <person name="Schnable J.C."/>
            <person name="Zhu J.-K."/>
            <person name="Zhang H."/>
        </authorList>
    </citation>
    <scope>NUCLEOTIDE SEQUENCE [LARGE SCALE GENOMIC DNA]</scope>
</reference>
<name>A0A3L6SSU2_PANMI</name>
<protein>
    <submittedName>
        <fullName evidence="1">AP2/EREBP transcription factor superfamily protein</fullName>
    </submittedName>
</protein>
<sequence length="57" mass="6213">MPLPPAKYSFAAEGVTTPFSYLSPPQSRGEPAGNPAAAWASHHYHGSYPPWRWDQSG</sequence>
<keyword evidence="2" id="KW-1185">Reference proteome</keyword>
<dbReference type="EMBL" id="PQIB02000003">
    <property type="protein sequence ID" value="RLN27493.1"/>
    <property type="molecule type" value="Genomic_DNA"/>
</dbReference>
<dbReference type="Proteomes" id="UP000275267">
    <property type="component" value="Unassembled WGS sequence"/>
</dbReference>
<proteinExistence type="predicted"/>
<evidence type="ECO:0000313" key="1">
    <source>
        <dbReference type="EMBL" id="RLN27493.1"/>
    </source>
</evidence>
<organism evidence="1 2">
    <name type="scientific">Panicum miliaceum</name>
    <name type="common">Proso millet</name>
    <name type="synonym">Broomcorn millet</name>
    <dbReference type="NCBI Taxonomy" id="4540"/>
    <lineage>
        <taxon>Eukaryota</taxon>
        <taxon>Viridiplantae</taxon>
        <taxon>Streptophyta</taxon>
        <taxon>Embryophyta</taxon>
        <taxon>Tracheophyta</taxon>
        <taxon>Spermatophyta</taxon>
        <taxon>Magnoliopsida</taxon>
        <taxon>Liliopsida</taxon>
        <taxon>Poales</taxon>
        <taxon>Poaceae</taxon>
        <taxon>PACMAD clade</taxon>
        <taxon>Panicoideae</taxon>
        <taxon>Panicodae</taxon>
        <taxon>Paniceae</taxon>
        <taxon>Panicinae</taxon>
        <taxon>Panicum</taxon>
        <taxon>Panicum sect. Panicum</taxon>
    </lineage>
</organism>
<evidence type="ECO:0000313" key="2">
    <source>
        <dbReference type="Proteomes" id="UP000275267"/>
    </source>
</evidence>